<accession>A0AAF0AK22</accession>
<organism evidence="1 2">
    <name type="scientific">Denitrificimonas caeni</name>
    <dbReference type="NCBI Taxonomy" id="521720"/>
    <lineage>
        <taxon>Bacteria</taxon>
        <taxon>Pseudomonadati</taxon>
        <taxon>Pseudomonadota</taxon>
        <taxon>Gammaproteobacteria</taxon>
        <taxon>Pseudomonadales</taxon>
        <taxon>Pseudomonadaceae</taxon>
        <taxon>Denitrificimonas</taxon>
    </lineage>
</organism>
<dbReference type="KEGG" id="dce:O6P33_04140"/>
<dbReference type="EMBL" id="CP114976">
    <property type="protein sequence ID" value="WBE26035.1"/>
    <property type="molecule type" value="Genomic_DNA"/>
</dbReference>
<dbReference type="AlphaFoldDB" id="A0AAF0AK22"/>
<gene>
    <name evidence="1" type="ORF">O6P33_04140</name>
</gene>
<name>A0AAF0AK22_9GAMM</name>
<proteinExistence type="predicted"/>
<dbReference type="InterPro" id="IPR011009">
    <property type="entry name" value="Kinase-like_dom_sf"/>
</dbReference>
<reference evidence="1 2" key="1">
    <citation type="submission" date="2022-12" db="EMBL/GenBank/DDBJ databases">
        <title>Coexistence and Characterization of a Novel Tigecycline Resistance gene tet(X) variant and blaNDM-1 in a Pseudomonas caeni Isolate of Chicken Origin.</title>
        <authorList>
            <person name="Lu X."/>
            <person name="Zhang L."/>
            <person name="Li R."/>
            <person name="Wang Z."/>
        </authorList>
    </citation>
    <scope>NUCLEOTIDE SEQUENCE [LARGE SCALE GENOMIC DNA]</scope>
    <source>
        <strain evidence="1 2">CE14</strain>
    </source>
</reference>
<evidence type="ECO:0000313" key="2">
    <source>
        <dbReference type="Proteomes" id="UP001212189"/>
    </source>
</evidence>
<evidence type="ECO:0000313" key="1">
    <source>
        <dbReference type="EMBL" id="WBE26035.1"/>
    </source>
</evidence>
<protein>
    <submittedName>
        <fullName evidence="1">Toluene tolerance protein</fullName>
    </submittedName>
</protein>
<dbReference type="SUPFAM" id="SSF56112">
    <property type="entry name" value="Protein kinase-like (PK-like)"/>
    <property type="match status" value="1"/>
</dbReference>
<sequence>MHKLDHQDYLKLRENCKVIEQDGFGDKVMILQDGTFLKLFRRKRLITSAAIWPYAQRFADNAKKLEKLGIPCPKIIQVYRIPSIERDAVHYHPLPGTTLRDLHSGDAEYPDDLRERFLKFVDHIQDLGVYFRSIHLGNVVLTPEGELGLIDISDMKIFRRPLSKWQRKRNEEHMVRDAEDALWLDLIKSNETKSL</sequence>
<dbReference type="Proteomes" id="UP001212189">
    <property type="component" value="Chromosome"/>
</dbReference>
<dbReference type="Gene3D" id="1.10.510.10">
    <property type="entry name" value="Transferase(Phosphotransferase) domain 1"/>
    <property type="match status" value="1"/>
</dbReference>
<keyword evidence="2" id="KW-1185">Reference proteome</keyword>
<dbReference type="RefSeq" id="WP_269818981.1">
    <property type="nucleotide sequence ID" value="NZ_CP114976.1"/>
</dbReference>